<protein>
    <submittedName>
        <fullName evidence="2">Uncharacterized protein</fullName>
    </submittedName>
</protein>
<dbReference type="Proteomes" id="UP000887575">
    <property type="component" value="Unassembled WGS sequence"/>
</dbReference>
<reference evidence="2" key="1">
    <citation type="submission" date="2024-02" db="UniProtKB">
        <authorList>
            <consortium name="WormBaseParasite"/>
        </authorList>
    </citation>
    <scope>IDENTIFICATION</scope>
</reference>
<evidence type="ECO:0000313" key="2">
    <source>
        <dbReference type="WBParaSite" id="MBELARI_LOCUS8515"/>
    </source>
</evidence>
<accession>A0AAF3FMV7</accession>
<name>A0AAF3FMV7_9BILA</name>
<dbReference type="AlphaFoldDB" id="A0AAF3FMV7"/>
<organism evidence="1 2">
    <name type="scientific">Mesorhabditis belari</name>
    <dbReference type="NCBI Taxonomy" id="2138241"/>
    <lineage>
        <taxon>Eukaryota</taxon>
        <taxon>Metazoa</taxon>
        <taxon>Ecdysozoa</taxon>
        <taxon>Nematoda</taxon>
        <taxon>Chromadorea</taxon>
        <taxon>Rhabditida</taxon>
        <taxon>Rhabditina</taxon>
        <taxon>Rhabditomorpha</taxon>
        <taxon>Rhabditoidea</taxon>
        <taxon>Rhabditidae</taxon>
        <taxon>Mesorhabditinae</taxon>
        <taxon>Mesorhabditis</taxon>
    </lineage>
</organism>
<sequence>MTAHNYEWIPGDPTKLWDTVRTARDGRLAIVLQKCFLDTVTAPTFSGTTIYGTVLLEGKTVIETLRECCTKFSSLTCAPGPPSNSSTFDVCPINGASFHPSNFHECHPTLL</sequence>
<dbReference type="WBParaSite" id="MBELARI_LOCUS8515">
    <property type="protein sequence ID" value="MBELARI_LOCUS8515"/>
    <property type="gene ID" value="MBELARI_LOCUS8515"/>
</dbReference>
<evidence type="ECO:0000313" key="1">
    <source>
        <dbReference type="Proteomes" id="UP000887575"/>
    </source>
</evidence>
<proteinExistence type="predicted"/>
<keyword evidence="1" id="KW-1185">Reference proteome</keyword>